<keyword evidence="4 8" id="KW-0732">Signal</keyword>
<dbReference type="InterPro" id="IPR024607">
    <property type="entry name" value="Sulfatase_CS"/>
</dbReference>
<dbReference type="Gene3D" id="3.30.1120.10">
    <property type="match status" value="1"/>
</dbReference>
<dbReference type="SUPFAM" id="SSF53649">
    <property type="entry name" value="Alkaline phosphatase-like"/>
    <property type="match status" value="1"/>
</dbReference>
<organism evidence="10 11">
    <name type="scientific">Flavilitoribacter nigricans (strain ATCC 23147 / DSM 23189 / NBRC 102662 / NCIMB 1420 / SS-2)</name>
    <name type="common">Lewinella nigricans</name>
    <dbReference type="NCBI Taxonomy" id="1122177"/>
    <lineage>
        <taxon>Bacteria</taxon>
        <taxon>Pseudomonadati</taxon>
        <taxon>Bacteroidota</taxon>
        <taxon>Saprospiria</taxon>
        <taxon>Saprospirales</taxon>
        <taxon>Lewinellaceae</taxon>
        <taxon>Flavilitoribacter</taxon>
    </lineage>
</organism>
<feature type="chain" id="PRO_5012632660" evidence="8">
    <location>
        <begin position="17"/>
        <end position="473"/>
    </location>
</feature>
<feature type="region of interest" description="Disordered" evidence="7">
    <location>
        <begin position="448"/>
        <end position="473"/>
    </location>
</feature>
<keyword evidence="5 10" id="KW-0378">Hydrolase</keyword>
<dbReference type="EMBL" id="PDUD01000038">
    <property type="protein sequence ID" value="PHN02684.1"/>
    <property type="molecule type" value="Genomic_DNA"/>
</dbReference>
<keyword evidence="6" id="KW-0106">Calcium</keyword>
<reference evidence="10 11" key="1">
    <citation type="submission" date="2017-10" db="EMBL/GenBank/DDBJ databases">
        <title>The draft genome sequence of Lewinella nigricans NBRC 102662.</title>
        <authorList>
            <person name="Wang K."/>
        </authorList>
    </citation>
    <scope>NUCLEOTIDE SEQUENCE [LARGE SCALE GENOMIC DNA]</scope>
    <source>
        <strain evidence="10 11">NBRC 102662</strain>
    </source>
</reference>
<dbReference type="GO" id="GO:0046872">
    <property type="term" value="F:metal ion binding"/>
    <property type="evidence" value="ECO:0007669"/>
    <property type="project" value="UniProtKB-KW"/>
</dbReference>
<name>A0A2D0N2F1_FLAN2</name>
<dbReference type="Proteomes" id="UP000223913">
    <property type="component" value="Unassembled WGS sequence"/>
</dbReference>
<keyword evidence="11" id="KW-1185">Reference proteome</keyword>
<evidence type="ECO:0000256" key="6">
    <source>
        <dbReference type="ARBA" id="ARBA00022837"/>
    </source>
</evidence>
<comment type="caution">
    <text evidence="10">The sequence shown here is derived from an EMBL/GenBank/DDBJ whole genome shotgun (WGS) entry which is preliminary data.</text>
</comment>
<comment type="cofactor">
    <cofactor evidence="1">
        <name>Ca(2+)</name>
        <dbReference type="ChEBI" id="CHEBI:29108"/>
    </cofactor>
</comment>
<dbReference type="GO" id="GO:0004065">
    <property type="term" value="F:arylsulfatase activity"/>
    <property type="evidence" value="ECO:0007669"/>
    <property type="project" value="TreeGrafter"/>
</dbReference>
<accession>A0A2D0N2F1</accession>
<feature type="signal peptide" evidence="8">
    <location>
        <begin position="1"/>
        <end position="16"/>
    </location>
</feature>
<evidence type="ECO:0000256" key="4">
    <source>
        <dbReference type="ARBA" id="ARBA00022729"/>
    </source>
</evidence>
<dbReference type="PROSITE" id="PS00149">
    <property type="entry name" value="SULFATASE_2"/>
    <property type="match status" value="1"/>
</dbReference>
<evidence type="ECO:0000256" key="8">
    <source>
        <dbReference type="SAM" id="SignalP"/>
    </source>
</evidence>
<evidence type="ECO:0000256" key="2">
    <source>
        <dbReference type="ARBA" id="ARBA00008779"/>
    </source>
</evidence>
<dbReference type="OrthoDB" id="9765065at2"/>
<dbReference type="CDD" id="cd16144">
    <property type="entry name" value="ARS_like"/>
    <property type="match status" value="1"/>
</dbReference>
<dbReference type="InterPro" id="IPR050738">
    <property type="entry name" value="Sulfatase"/>
</dbReference>
<evidence type="ECO:0000256" key="1">
    <source>
        <dbReference type="ARBA" id="ARBA00001913"/>
    </source>
</evidence>
<dbReference type="PANTHER" id="PTHR42693:SF42">
    <property type="entry name" value="ARYLSULFATASE G"/>
    <property type="match status" value="1"/>
</dbReference>
<proteinExistence type="inferred from homology"/>
<protein>
    <submittedName>
        <fullName evidence="10">Aryl-sulfate sulfohydrolase</fullName>
    </submittedName>
</protein>
<dbReference type="InterPro" id="IPR000917">
    <property type="entry name" value="Sulfatase_N"/>
</dbReference>
<evidence type="ECO:0000259" key="9">
    <source>
        <dbReference type="Pfam" id="PF00884"/>
    </source>
</evidence>
<dbReference type="AlphaFoldDB" id="A0A2D0N2F1"/>
<dbReference type="PANTHER" id="PTHR42693">
    <property type="entry name" value="ARYLSULFATASE FAMILY MEMBER"/>
    <property type="match status" value="1"/>
</dbReference>
<keyword evidence="3" id="KW-0479">Metal-binding</keyword>
<dbReference type="InterPro" id="IPR017850">
    <property type="entry name" value="Alkaline_phosphatase_core_sf"/>
</dbReference>
<comment type="similarity">
    <text evidence="2">Belongs to the sulfatase family.</text>
</comment>
<dbReference type="Pfam" id="PF00884">
    <property type="entry name" value="Sulfatase"/>
    <property type="match status" value="1"/>
</dbReference>
<evidence type="ECO:0000256" key="5">
    <source>
        <dbReference type="ARBA" id="ARBA00022801"/>
    </source>
</evidence>
<evidence type="ECO:0000256" key="7">
    <source>
        <dbReference type="SAM" id="MobiDB-lite"/>
    </source>
</evidence>
<evidence type="ECO:0000256" key="3">
    <source>
        <dbReference type="ARBA" id="ARBA00022723"/>
    </source>
</evidence>
<evidence type="ECO:0000313" key="10">
    <source>
        <dbReference type="EMBL" id="PHN02684.1"/>
    </source>
</evidence>
<dbReference type="Gene3D" id="3.40.720.10">
    <property type="entry name" value="Alkaline Phosphatase, subunit A"/>
    <property type="match status" value="1"/>
</dbReference>
<feature type="domain" description="Sulfatase N-terminal" evidence="9">
    <location>
        <begin position="26"/>
        <end position="338"/>
    </location>
</feature>
<gene>
    <name evidence="10" type="ORF">CRP01_30905</name>
</gene>
<sequence length="473" mass="52735">MLLLFCLLIFSQCADPAETPATSGPPNIILVVVDDLGWRDVGFMGSTYYETPHLDSLSQRSLVFTNGYAGAANCAPSRACLLSGQNTPRHGIYTVSPSDRGNKKTRKLIPTPNTKTLADSVLTLAEVLQSNGYATCSIGKWHVGDDPTTQGFDINVGGTHAGHPKTYFSPYQNPNLKDGPEGEYLTERLSSEAVHFIRNHREEPFFLYLPYFTIHTPLQGKPGLVDKYEGKKMSGGQGRNPHYAAMIETMDSGIGFIMRTLKSLQLEENTIIIFTSDNGGISYLSRQSPLRAGKGSYYEGGIRVPFMVTWPGRVEGGRKSDAPVTLMDVYPTVLDLLDLEKPADKLLDGISLKDHILEGDAIAERPLYWHFPIYLQAYRKGEDQSRDSLFRTRPGTVMRLGNWKLHEYFEDGALELYNLEDDLGETNDLSATNPEKAAELHQMMQTWRESTQAPVPTELNPDYDADFRPQGRR</sequence>
<evidence type="ECO:0000313" key="11">
    <source>
        <dbReference type="Proteomes" id="UP000223913"/>
    </source>
</evidence>